<dbReference type="CDD" id="cd00077">
    <property type="entry name" value="HDc"/>
    <property type="match status" value="1"/>
</dbReference>
<dbReference type="AlphaFoldDB" id="A0A5K7ZBI2"/>
<dbReference type="PANTHER" id="PTHR45228">
    <property type="entry name" value="CYCLIC DI-GMP PHOSPHODIESTERASE TM_0186-RELATED"/>
    <property type="match status" value="1"/>
</dbReference>
<dbReference type="Gene3D" id="3.30.450.20">
    <property type="entry name" value="PAS domain"/>
    <property type="match status" value="2"/>
</dbReference>
<feature type="transmembrane region" description="Helical" evidence="1">
    <location>
        <begin position="12"/>
        <end position="32"/>
    </location>
</feature>
<dbReference type="GO" id="GO:0007165">
    <property type="term" value="P:signal transduction"/>
    <property type="evidence" value="ECO:0007669"/>
    <property type="project" value="InterPro"/>
</dbReference>
<evidence type="ECO:0000313" key="5">
    <source>
        <dbReference type="Proteomes" id="UP000427769"/>
    </source>
</evidence>
<sequence>MNLKRKRYPLYVGITTLIVTIVVTLTALFLWISHRESHTAAIRMADHLFSEINGKVIERYENALTSVAVLAGTAARMPGLEHPPVGGGLSHPGLELMFEALAFYKYLFSTYIGYDDGSFIQMMAVRNDPVLCQHFDAPAGTQFVLRTITTDTRGRMTQRWLFLNRKHEAFDERTDLDSSYDPRTRSWYNRARREDGAFYTEPYVFSSIRMPGVTCAERLLNGGGVFGADITLDRFSISLERQKVSDNGMLFLFDPEGRIIAHPSQSTVKTQSGKNLDFLTAGDIGDARIARVVADCRRDPYGSLKQTREIEIDGVDYLVRATPVSKWLKFDQILASFAPTSDFTGHIRRMQHNVFLHSLIVLIVVLPTSLLVSRRISGSLSQLEHEAEKIRRRDFSESAPFDSNIKEIHTLILAFSLMKRTILRLLDQQRKLFDDFTKLIAGAIDAKSPYTGGHCARVPVVAQILADAARKTDTGPLADFCMDTDDQRWEFEVAAWLHDCGKVTTPEYVVDKATKLETIYNRIHEIRMRFEVLLRDAEIDFCRKRLAGDGDEAALQAQLEAKRTQIADDFAFVAQCNIGGEFMADEKIDRLKRIANQTWIRHLDDRIGISQEEARLKQAAAPQTLPVVEAVLADKLEHIIPRPDPAPFGDNPHGFIMEVPEHLYNLGELYNLSIRKGTLSPEDRFKINEHIIQTIIMLNQLEFPEYLANVAEFAGAHHETMDGNGYPRGLKKEEMSIPARIMAIADIFEALTASDRPYKTPKTVSEAMRIMSLMRDDQHIDSDLFDLFLESGVYRKYAEQYLPPAQNDKVDICKYLSPAKQWSVPDR</sequence>
<dbReference type="InterPro" id="IPR037522">
    <property type="entry name" value="HD_GYP_dom"/>
</dbReference>
<dbReference type="RefSeq" id="WP_155307089.1">
    <property type="nucleotide sequence ID" value="NZ_AP021875.1"/>
</dbReference>
<dbReference type="InterPro" id="IPR003607">
    <property type="entry name" value="HD/PDEase_dom"/>
</dbReference>
<dbReference type="Gene3D" id="1.10.3210.10">
    <property type="entry name" value="Hypothetical protein af1432"/>
    <property type="match status" value="2"/>
</dbReference>
<gene>
    <name evidence="4" type="ORF">DSCW_58750</name>
</gene>
<feature type="transmembrane region" description="Helical" evidence="1">
    <location>
        <begin position="354"/>
        <end position="372"/>
    </location>
</feature>
<feature type="domain" description="HD-GYP" evidence="3">
    <location>
        <begin position="583"/>
        <end position="804"/>
    </location>
</feature>
<dbReference type="PROSITE" id="PS50885">
    <property type="entry name" value="HAMP"/>
    <property type="match status" value="1"/>
</dbReference>
<dbReference type="KEGG" id="dwd:DSCW_58750"/>
<dbReference type="SUPFAM" id="SSF103190">
    <property type="entry name" value="Sensory domain-like"/>
    <property type="match status" value="1"/>
</dbReference>
<dbReference type="PROSITE" id="PS51832">
    <property type="entry name" value="HD_GYP"/>
    <property type="match status" value="1"/>
</dbReference>
<organism evidence="4 5">
    <name type="scientific">Desulfosarcina widdelii</name>
    <dbReference type="NCBI Taxonomy" id="947919"/>
    <lineage>
        <taxon>Bacteria</taxon>
        <taxon>Pseudomonadati</taxon>
        <taxon>Thermodesulfobacteriota</taxon>
        <taxon>Desulfobacteria</taxon>
        <taxon>Desulfobacterales</taxon>
        <taxon>Desulfosarcinaceae</taxon>
        <taxon>Desulfosarcina</taxon>
    </lineage>
</organism>
<evidence type="ECO:0000259" key="3">
    <source>
        <dbReference type="PROSITE" id="PS51832"/>
    </source>
</evidence>
<dbReference type="OrthoDB" id="9769359at2"/>
<dbReference type="InterPro" id="IPR003660">
    <property type="entry name" value="HAMP_dom"/>
</dbReference>
<dbReference type="InterPro" id="IPR029151">
    <property type="entry name" value="Sensor-like_sf"/>
</dbReference>
<proteinExistence type="predicted"/>
<dbReference type="InterPro" id="IPR052020">
    <property type="entry name" value="Cyclic_di-GMP/3'3'-cGAMP_PDE"/>
</dbReference>
<name>A0A5K7ZBI2_9BACT</name>
<dbReference type="Proteomes" id="UP000427769">
    <property type="component" value="Chromosome"/>
</dbReference>
<keyword evidence="5" id="KW-1185">Reference proteome</keyword>
<evidence type="ECO:0000256" key="1">
    <source>
        <dbReference type="SAM" id="Phobius"/>
    </source>
</evidence>
<feature type="domain" description="HAMP" evidence="2">
    <location>
        <begin position="374"/>
        <end position="427"/>
    </location>
</feature>
<dbReference type="Gene3D" id="6.10.340.10">
    <property type="match status" value="1"/>
</dbReference>
<dbReference type="PANTHER" id="PTHR45228:SF5">
    <property type="entry name" value="CYCLIC DI-GMP PHOSPHODIESTERASE VC_1348-RELATED"/>
    <property type="match status" value="1"/>
</dbReference>
<dbReference type="GO" id="GO:0016020">
    <property type="term" value="C:membrane"/>
    <property type="evidence" value="ECO:0007669"/>
    <property type="project" value="InterPro"/>
</dbReference>
<accession>A0A5K7ZBI2</accession>
<keyword evidence="1" id="KW-0812">Transmembrane</keyword>
<dbReference type="EMBL" id="AP021875">
    <property type="protein sequence ID" value="BBO78458.1"/>
    <property type="molecule type" value="Genomic_DNA"/>
</dbReference>
<reference evidence="4 5" key="1">
    <citation type="submission" date="2019-11" db="EMBL/GenBank/DDBJ databases">
        <title>Comparative genomics of hydrocarbon-degrading Desulfosarcina strains.</title>
        <authorList>
            <person name="Watanabe M."/>
            <person name="Kojima H."/>
            <person name="Fukui M."/>
        </authorList>
    </citation>
    <scope>NUCLEOTIDE SEQUENCE [LARGE SCALE GENOMIC DNA]</scope>
    <source>
        <strain evidence="4 5">PP31</strain>
    </source>
</reference>
<keyword evidence="1" id="KW-0472">Membrane</keyword>
<dbReference type="Pfam" id="PF13487">
    <property type="entry name" value="HD_5"/>
    <property type="match status" value="1"/>
</dbReference>
<keyword evidence="1" id="KW-1133">Transmembrane helix</keyword>
<dbReference type="SUPFAM" id="SSF109604">
    <property type="entry name" value="HD-domain/PDEase-like"/>
    <property type="match status" value="1"/>
</dbReference>
<evidence type="ECO:0000313" key="4">
    <source>
        <dbReference type="EMBL" id="BBO78458.1"/>
    </source>
</evidence>
<evidence type="ECO:0000259" key="2">
    <source>
        <dbReference type="PROSITE" id="PS50885"/>
    </source>
</evidence>
<evidence type="ECO:0008006" key="6">
    <source>
        <dbReference type="Google" id="ProtNLM"/>
    </source>
</evidence>
<protein>
    <recommendedName>
        <fullName evidence="6">HD-GYP domain-containing protein</fullName>
    </recommendedName>
</protein>